<dbReference type="EMBL" id="SBIQ01000046">
    <property type="protein sequence ID" value="KAF7683847.1"/>
    <property type="molecule type" value="Genomic_DNA"/>
</dbReference>
<proteinExistence type="predicted"/>
<keyword evidence="2" id="KW-1185">Reference proteome</keyword>
<protein>
    <submittedName>
        <fullName evidence="1">Uncharacterized protein</fullName>
    </submittedName>
</protein>
<organism evidence="1 2">
    <name type="scientific">Astathelohania contejeani</name>
    <dbReference type="NCBI Taxonomy" id="164912"/>
    <lineage>
        <taxon>Eukaryota</taxon>
        <taxon>Fungi</taxon>
        <taxon>Fungi incertae sedis</taxon>
        <taxon>Microsporidia</taxon>
        <taxon>Astathelohaniidae</taxon>
        <taxon>Astathelohania</taxon>
    </lineage>
</organism>
<reference evidence="1 2" key="1">
    <citation type="submission" date="2019-01" db="EMBL/GenBank/DDBJ databases">
        <title>Genomes sequencing and comparative genomics of infectious freshwater microsporidia, Cucumispora dikerogammari and Thelohania contejeani.</title>
        <authorList>
            <person name="Cormier A."/>
            <person name="Giraud I."/>
            <person name="Wattier R."/>
            <person name="Teixeira M."/>
            <person name="Grandjean F."/>
            <person name="Rigaud T."/>
            <person name="Cordaux R."/>
        </authorList>
    </citation>
    <scope>NUCLEOTIDE SEQUENCE [LARGE SCALE GENOMIC DNA]</scope>
    <source>
        <strain evidence="1">T1</strain>
        <tissue evidence="1">Spores</tissue>
    </source>
</reference>
<evidence type="ECO:0000313" key="1">
    <source>
        <dbReference type="EMBL" id="KAF7683847.1"/>
    </source>
</evidence>
<dbReference type="Proteomes" id="UP001516464">
    <property type="component" value="Unassembled WGS sequence"/>
</dbReference>
<gene>
    <name evidence="1" type="ORF">TCON_0952</name>
</gene>
<comment type="caution">
    <text evidence="1">The sequence shown here is derived from an EMBL/GenBank/DDBJ whole genome shotgun (WGS) entry which is preliminary data.</text>
</comment>
<evidence type="ECO:0000313" key="2">
    <source>
        <dbReference type="Proteomes" id="UP001516464"/>
    </source>
</evidence>
<accession>A0ABQ7I098</accession>
<name>A0ABQ7I098_9MICR</name>
<sequence>MGENIISNLINKTNYASIQKFNELFDKNKDETENIIKKIKPNKEFLFLKIARMNTNNNCEVTSGILRFLEIYVKYDNIEQINKFIKKYNNRKMYKIAIMSLRQKNNSDIETFSILLDILSDDKYYYYLLKEVYQNRRHKFIVEIEKRLASDSTHILYIAISILGIYGFANKIYKNDITDIFCRKILIQQIKRKDCILDISEILIIIQDCISKILNNNTNIESLLKHIFINYKNLKFYKNINKVKEAASSLLKYCGMLWIENKESNYKYIMIRTLKILSHVYFNFTCFNIRHLRKYEFMDLVIYCSNFLALKLICIAFKNFIDPLISFLIHHKRIEEIIVNPGYKYENGEFTKIIFEKFQCKEIYVTEEVMRFVNTIDEYHLLEFIRYFNPPITNLSLPYVIKCRLSYNLIRECDYIGRAIIGNSEDFLAFIDKNEEKDILSLYLYHPEIFTRIYQIKKYTLPKLSQSNTIWISKKDINLIKISQLLYKLLNEEEIKKEEIEDYKCCGEDLFLIILEIIYDKYYKNQPLKFNSTSLVSEVLIINEEMMCVPISISRVGLIAHLSELKFSITIPFSNNAIKNLIQYHRSNLFYIESLDVQLETAILSDYLILGFFEGLYKFMKKEIESGRIPDTPILLHPVIMKYYNELIFQNLIKFKHTKILKEYINYFICGLKSSL</sequence>